<evidence type="ECO:0000313" key="8">
    <source>
        <dbReference type="Proteomes" id="UP000067625"/>
    </source>
</evidence>
<dbReference type="PRINTS" id="PR00162">
    <property type="entry name" value="RIESKE"/>
</dbReference>
<dbReference type="GO" id="GO:0016020">
    <property type="term" value="C:membrane"/>
    <property type="evidence" value="ECO:0007669"/>
    <property type="project" value="InterPro"/>
</dbReference>
<name>A0A0M5JB47_9BACI</name>
<dbReference type="Pfam" id="PF00355">
    <property type="entry name" value="Rieske"/>
    <property type="match status" value="1"/>
</dbReference>
<dbReference type="Proteomes" id="UP000067625">
    <property type="component" value="Chromosome"/>
</dbReference>
<keyword evidence="1" id="KW-0001">2Fe-2S</keyword>
<dbReference type="Gene3D" id="3.30.9.10">
    <property type="entry name" value="D-Amino Acid Oxidase, subunit A, domain 2"/>
    <property type="match status" value="1"/>
</dbReference>
<dbReference type="GO" id="GO:0051537">
    <property type="term" value="F:2 iron, 2 sulfur cluster binding"/>
    <property type="evidence" value="ECO:0007669"/>
    <property type="project" value="UniProtKB-KW"/>
</dbReference>
<dbReference type="PANTHER" id="PTHR13847">
    <property type="entry name" value="SARCOSINE DEHYDROGENASE-RELATED"/>
    <property type="match status" value="1"/>
</dbReference>
<keyword evidence="3" id="KW-0408">Iron</keyword>
<dbReference type="SUPFAM" id="SSF51971">
    <property type="entry name" value="Nucleotide-binding domain"/>
    <property type="match status" value="1"/>
</dbReference>
<dbReference type="AlphaFoldDB" id="A0A0M5JB47"/>
<evidence type="ECO:0000256" key="3">
    <source>
        <dbReference type="ARBA" id="ARBA00023004"/>
    </source>
</evidence>
<evidence type="ECO:0000256" key="5">
    <source>
        <dbReference type="ARBA" id="ARBA00023157"/>
    </source>
</evidence>
<evidence type="ECO:0000259" key="6">
    <source>
        <dbReference type="PROSITE" id="PS51296"/>
    </source>
</evidence>
<dbReference type="GO" id="GO:0004497">
    <property type="term" value="F:monooxygenase activity"/>
    <property type="evidence" value="ECO:0007669"/>
    <property type="project" value="UniProtKB-ARBA"/>
</dbReference>
<dbReference type="Gene3D" id="3.50.50.60">
    <property type="entry name" value="FAD/NAD(P)-binding domain"/>
    <property type="match status" value="1"/>
</dbReference>
<dbReference type="InterPro" id="IPR038010">
    <property type="entry name" value="YhfW_C"/>
</dbReference>
<dbReference type="GO" id="GO:0016705">
    <property type="term" value="F:oxidoreductase activity, acting on paired donors, with incorporation or reduction of molecular oxygen"/>
    <property type="evidence" value="ECO:0007669"/>
    <property type="project" value="UniProtKB-ARBA"/>
</dbReference>
<dbReference type="GO" id="GO:0046872">
    <property type="term" value="F:metal ion binding"/>
    <property type="evidence" value="ECO:0007669"/>
    <property type="project" value="UniProtKB-KW"/>
</dbReference>
<dbReference type="PATRIC" id="fig|1441095.3.peg.643"/>
<proteinExistence type="predicted"/>
<dbReference type="Gene3D" id="2.102.10.10">
    <property type="entry name" value="Rieske [2Fe-2S] iron-sulphur domain"/>
    <property type="match status" value="1"/>
</dbReference>
<reference evidence="7 8" key="2">
    <citation type="journal article" date="2016" name="Int. J. Syst. Evol. Microbiol.">
        <title>Bacillus gobiensis sp. nov., isolated from a soil sample.</title>
        <authorList>
            <person name="Liu B."/>
            <person name="Liu G.H."/>
            <person name="Cetin S."/>
            <person name="Schumann P."/>
            <person name="Pan Z.Z."/>
            <person name="Chen Q.Q."/>
        </authorList>
    </citation>
    <scope>NUCLEOTIDE SEQUENCE [LARGE SCALE GENOMIC DNA]</scope>
    <source>
        <strain evidence="7 8">FJAT-4402</strain>
    </source>
</reference>
<keyword evidence="8" id="KW-1185">Reference proteome</keyword>
<keyword evidence="4" id="KW-0411">Iron-sulfur</keyword>
<dbReference type="PROSITE" id="PS51296">
    <property type="entry name" value="RIESKE"/>
    <property type="match status" value="1"/>
</dbReference>
<dbReference type="InterPro" id="IPR036188">
    <property type="entry name" value="FAD/NAD-bd_sf"/>
</dbReference>
<organism evidence="7 8">
    <name type="scientific">Bacillus gobiensis</name>
    <dbReference type="NCBI Taxonomy" id="1441095"/>
    <lineage>
        <taxon>Bacteria</taxon>
        <taxon>Bacillati</taxon>
        <taxon>Bacillota</taxon>
        <taxon>Bacilli</taxon>
        <taxon>Bacillales</taxon>
        <taxon>Bacillaceae</taxon>
        <taxon>Bacillus</taxon>
    </lineage>
</organism>
<evidence type="ECO:0000256" key="2">
    <source>
        <dbReference type="ARBA" id="ARBA00022723"/>
    </source>
</evidence>
<gene>
    <name evidence="7" type="ORF">AM592_02940</name>
</gene>
<reference evidence="8" key="1">
    <citation type="submission" date="2015-08" db="EMBL/GenBank/DDBJ databases">
        <title>Genome sequencing project for genomic taxonomy and phylogenomics of Bacillus-like bacteria.</title>
        <authorList>
            <person name="Liu B."/>
            <person name="Wang J."/>
            <person name="Zhu Y."/>
            <person name="Liu G."/>
            <person name="Chen Q."/>
            <person name="Chen Z."/>
            <person name="Lan J."/>
            <person name="Che J."/>
            <person name="Ge C."/>
            <person name="Shi H."/>
            <person name="Pan Z."/>
            <person name="Liu X."/>
        </authorList>
    </citation>
    <scope>NUCLEOTIDE SEQUENCE [LARGE SCALE GENOMIC DNA]</scope>
    <source>
        <strain evidence="8">FJAT-4402</strain>
    </source>
</reference>
<keyword evidence="5" id="KW-1015">Disulfide bond</keyword>
<dbReference type="SUPFAM" id="SSF50022">
    <property type="entry name" value="ISP domain"/>
    <property type="match status" value="1"/>
</dbReference>
<dbReference type="FunFam" id="2.102.10.10:FF:000014">
    <property type="entry name" value="Oxidoreductase, FAD dependent"/>
    <property type="match status" value="1"/>
</dbReference>
<dbReference type="PANTHER" id="PTHR13847:SF274">
    <property type="entry name" value="RIESKE 2FE-2S IRON-SULFUR PROTEIN YHFW-RELATED"/>
    <property type="match status" value="1"/>
</dbReference>
<evidence type="ECO:0000256" key="4">
    <source>
        <dbReference type="ARBA" id="ARBA00023014"/>
    </source>
</evidence>
<sequence>MTDSIEKKPEPIWRESCQIKKFPALEEDKTTDVTIVGGGITGITAAYELTKKGYSVVVIDANELLNGTTGHTTAKITAQHSLIYHELIQHMGVPKARLYYESNRAVITYIQNIVKEHQISCDFSPQDAILWTEDESAIKKLRQEEEAYKQIGIDREWLDELPLPVKSKGALVMKNQAQFHPLAYLKVLLEQIVEQGGEIYEHTVAVDIEDTDNADHPKVLLKNGKKISSKYVLICSHFPFYDSGFYFSKLHADRSYVMAIKPKSPFPGGMYLNIDTPVRSLRETMHNGEKILLVGGESHQTGQGYDTEAYYTALEDFSEKTFGIDQIISRWSAQDLISLDKLPYIGPITRKKEKILIATAYKKWGMTSGTLAAQLLTDYVTGNTNRSHELYRPGRFYPDPSIKKFIQENSDVAAHLTEGKIDSPEIGPGEVGKDEGMVVNVNGYRTGAYRDESGKLFLVDTTCTHMGCEVEWNSGDRTWDCPCHGSRFSHTGDVIEGPAIEPLAKRDSEKL</sequence>
<dbReference type="CDD" id="cd03477">
    <property type="entry name" value="Rieske_YhfW_C"/>
    <property type="match status" value="1"/>
</dbReference>
<dbReference type="InterPro" id="IPR005805">
    <property type="entry name" value="Rieske_Fe-S_prot_C"/>
</dbReference>
<dbReference type="EMBL" id="CP012600">
    <property type="protein sequence ID" value="ALC80657.1"/>
    <property type="molecule type" value="Genomic_DNA"/>
</dbReference>
<dbReference type="GO" id="GO:0005737">
    <property type="term" value="C:cytoplasm"/>
    <property type="evidence" value="ECO:0007669"/>
    <property type="project" value="TreeGrafter"/>
</dbReference>
<dbReference type="InterPro" id="IPR006076">
    <property type="entry name" value="FAD-dep_OxRdtase"/>
</dbReference>
<evidence type="ECO:0000256" key="1">
    <source>
        <dbReference type="ARBA" id="ARBA00022714"/>
    </source>
</evidence>
<evidence type="ECO:0000313" key="7">
    <source>
        <dbReference type="EMBL" id="ALC80657.1"/>
    </source>
</evidence>
<keyword evidence="2" id="KW-0479">Metal-binding</keyword>
<dbReference type="STRING" id="1441095.AM592_02940"/>
<feature type="domain" description="Rieske" evidence="6">
    <location>
        <begin position="423"/>
        <end position="511"/>
    </location>
</feature>
<dbReference type="InterPro" id="IPR036922">
    <property type="entry name" value="Rieske_2Fe-2S_sf"/>
</dbReference>
<protein>
    <submittedName>
        <fullName evidence="7">(2Fe-2S)-binding protein</fullName>
    </submittedName>
</protein>
<accession>A0A0M5JB47</accession>
<dbReference type="Pfam" id="PF01266">
    <property type="entry name" value="DAO"/>
    <property type="match status" value="1"/>
</dbReference>
<dbReference type="InterPro" id="IPR017941">
    <property type="entry name" value="Rieske_2Fe-2S"/>
</dbReference>